<feature type="non-terminal residue" evidence="1">
    <location>
        <position position="1"/>
    </location>
</feature>
<evidence type="ECO:0000313" key="1">
    <source>
        <dbReference type="EMBL" id="GAH63035.1"/>
    </source>
</evidence>
<dbReference type="AlphaFoldDB" id="X1I161"/>
<dbReference type="EMBL" id="BARU01031700">
    <property type="protein sequence ID" value="GAH63035.1"/>
    <property type="molecule type" value="Genomic_DNA"/>
</dbReference>
<comment type="caution">
    <text evidence="1">The sequence shown here is derived from an EMBL/GenBank/DDBJ whole genome shotgun (WGS) entry which is preliminary data.</text>
</comment>
<protein>
    <submittedName>
        <fullName evidence="1">Uncharacterized protein</fullName>
    </submittedName>
</protein>
<reference evidence="1" key="1">
    <citation type="journal article" date="2014" name="Front. Microbiol.">
        <title>High frequency of phylogenetically diverse reductive dehalogenase-homologous genes in deep subseafloor sedimentary metagenomes.</title>
        <authorList>
            <person name="Kawai M."/>
            <person name="Futagami T."/>
            <person name="Toyoda A."/>
            <person name="Takaki Y."/>
            <person name="Nishi S."/>
            <person name="Hori S."/>
            <person name="Arai W."/>
            <person name="Tsubouchi T."/>
            <person name="Morono Y."/>
            <person name="Uchiyama I."/>
            <person name="Ito T."/>
            <person name="Fujiyama A."/>
            <person name="Inagaki F."/>
            <person name="Takami H."/>
        </authorList>
    </citation>
    <scope>NUCLEOTIDE SEQUENCE</scope>
    <source>
        <strain evidence="1">Expedition CK06-06</strain>
    </source>
</reference>
<name>X1I161_9ZZZZ</name>
<organism evidence="1">
    <name type="scientific">marine sediment metagenome</name>
    <dbReference type="NCBI Taxonomy" id="412755"/>
    <lineage>
        <taxon>unclassified sequences</taxon>
        <taxon>metagenomes</taxon>
        <taxon>ecological metagenomes</taxon>
    </lineage>
</organism>
<proteinExistence type="predicted"/>
<accession>X1I161</accession>
<sequence length="64" mass="6946">TFTTPTDWQQMNMSTAQGAAELDDAYIGATFDGRYVYFVPYSSDTFLRCLGLESGGGYGKEGSV</sequence>
<gene>
    <name evidence="1" type="ORF">S03H2_50101</name>
</gene>